<dbReference type="GO" id="GO:0000160">
    <property type="term" value="P:phosphorelay signal transduction system"/>
    <property type="evidence" value="ECO:0007669"/>
    <property type="project" value="InterPro"/>
</dbReference>
<evidence type="ECO:0000256" key="2">
    <source>
        <dbReference type="ARBA" id="ARBA00023125"/>
    </source>
</evidence>
<dbReference type="Pfam" id="PF00072">
    <property type="entry name" value="Response_reg"/>
    <property type="match status" value="1"/>
</dbReference>
<dbReference type="EMBL" id="FLUO01000002">
    <property type="protein sequence ID" value="SBW11547.1"/>
    <property type="molecule type" value="Genomic_DNA"/>
</dbReference>
<evidence type="ECO:0000313" key="6">
    <source>
        <dbReference type="EMBL" id="SBW11547.1"/>
    </source>
</evidence>
<keyword evidence="1 3" id="KW-0597">Phosphoprotein</keyword>
<dbReference type="InterPro" id="IPR011006">
    <property type="entry name" value="CheY-like_superfamily"/>
</dbReference>
<dbReference type="PROSITE" id="PS50043">
    <property type="entry name" value="HTH_LUXR_2"/>
    <property type="match status" value="1"/>
</dbReference>
<dbReference type="GO" id="GO:0006355">
    <property type="term" value="P:regulation of DNA-templated transcription"/>
    <property type="evidence" value="ECO:0007669"/>
    <property type="project" value="InterPro"/>
</dbReference>
<dbReference type="InterPro" id="IPR000792">
    <property type="entry name" value="Tscrpt_reg_LuxR_C"/>
</dbReference>
<dbReference type="SMART" id="SM00421">
    <property type="entry name" value="HTH_LUXR"/>
    <property type="match status" value="1"/>
</dbReference>
<organism evidence="6">
    <name type="scientific">uncultured Alphaproteobacteria bacterium</name>
    <dbReference type="NCBI Taxonomy" id="91750"/>
    <lineage>
        <taxon>Bacteria</taxon>
        <taxon>Pseudomonadati</taxon>
        <taxon>Pseudomonadota</taxon>
        <taxon>Alphaproteobacteria</taxon>
        <taxon>environmental samples</taxon>
    </lineage>
</organism>
<proteinExistence type="predicted"/>
<feature type="domain" description="Response regulatory" evidence="5">
    <location>
        <begin position="2"/>
        <end position="118"/>
    </location>
</feature>
<dbReference type="GO" id="GO:0003677">
    <property type="term" value="F:DNA binding"/>
    <property type="evidence" value="ECO:0007669"/>
    <property type="project" value="UniProtKB-KW"/>
</dbReference>
<dbReference type="AlphaFoldDB" id="A0A212KIR1"/>
<protein>
    <submittedName>
        <fullName evidence="6">Putative two-component DNA-binding response regulator (LuxR family)</fullName>
    </submittedName>
</protein>
<dbReference type="InterPro" id="IPR001789">
    <property type="entry name" value="Sig_transdc_resp-reg_receiver"/>
</dbReference>
<dbReference type="InterPro" id="IPR051015">
    <property type="entry name" value="EvgA-like"/>
</dbReference>
<dbReference type="SUPFAM" id="SSF46894">
    <property type="entry name" value="C-terminal effector domain of the bipartite response regulators"/>
    <property type="match status" value="1"/>
</dbReference>
<dbReference type="PANTHER" id="PTHR45566:SF2">
    <property type="entry name" value="NARL SUBFAMILY"/>
    <property type="match status" value="1"/>
</dbReference>
<dbReference type="Gene3D" id="3.40.50.2300">
    <property type="match status" value="1"/>
</dbReference>
<reference evidence="6" key="1">
    <citation type="submission" date="2016-04" db="EMBL/GenBank/DDBJ databases">
        <authorList>
            <person name="Evans L.H."/>
            <person name="Alamgir A."/>
            <person name="Owens N."/>
            <person name="Weber N.D."/>
            <person name="Virtaneva K."/>
            <person name="Barbian K."/>
            <person name="Babar A."/>
            <person name="Rosenke K."/>
        </authorList>
    </citation>
    <scope>NUCLEOTIDE SEQUENCE</scope>
    <source>
        <strain evidence="6">86</strain>
    </source>
</reference>
<feature type="modified residue" description="4-aspartylphosphate" evidence="3">
    <location>
        <position position="53"/>
    </location>
</feature>
<name>A0A212KIR1_9PROT</name>
<dbReference type="SMART" id="SM00448">
    <property type="entry name" value="REC"/>
    <property type="match status" value="1"/>
</dbReference>
<dbReference type="PANTHER" id="PTHR45566">
    <property type="entry name" value="HTH-TYPE TRANSCRIPTIONAL REGULATOR YHJB-RELATED"/>
    <property type="match status" value="1"/>
</dbReference>
<gene>
    <name evidence="6" type="ORF">KL86APRO_20227</name>
</gene>
<dbReference type="Pfam" id="PF00196">
    <property type="entry name" value="GerE"/>
    <property type="match status" value="1"/>
</dbReference>
<evidence type="ECO:0000256" key="1">
    <source>
        <dbReference type="ARBA" id="ARBA00022553"/>
    </source>
</evidence>
<dbReference type="PROSITE" id="PS00622">
    <property type="entry name" value="HTH_LUXR_1"/>
    <property type="match status" value="1"/>
</dbReference>
<evidence type="ECO:0000256" key="3">
    <source>
        <dbReference type="PROSITE-ProRule" id="PRU00169"/>
    </source>
</evidence>
<dbReference type="PRINTS" id="PR00038">
    <property type="entry name" value="HTHLUXR"/>
</dbReference>
<dbReference type="CDD" id="cd06170">
    <property type="entry name" value="LuxR_C_like"/>
    <property type="match status" value="1"/>
</dbReference>
<dbReference type="InterPro" id="IPR058245">
    <property type="entry name" value="NreC/VraR/RcsB-like_REC"/>
</dbReference>
<evidence type="ECO:0000259" key="4">
    <source>
        <dbReference type="PROSITE" id="PS50043"/>
    </source>
</evidence>
<dbReference type="PROSITE" id="PS50110">
    <property type="entry name" value="RESPONSE_REGULATORY"/>
    <property type="match status" value="1"/>
</dbReference>
<evidence type="ECO:0000259" key="5">
    <source>
        <dbReference type="PROSITE" id="PS50110"/>
    </source>
</evidence>
<feature type="domain" description="HTH luxR-type" evidence="4">
    <location>
        <begin position="144"/>
        <end position="209"/>
    </location>
</feature>
<dbReference type="InterPro" id="IPR016032">
    <property type="entry name" value="Sig_transdc_resp-reg_C-effctor"/>
</dbReference>
<dbReference type="CDD" id="cd17535">
    <property type="entry name" value="REC_NarL-like"/>
    <property type="match status" value="1"/>
</dbReference>
<sequence>MKVLIADDHALLRDGLRPFVSKISDDVTIFESCDYPSTHEILATETPDLVLLDLRMPGMDGTDGVLRLRRAFPEARIVIVTGWVTRSDVIEAMRLGVAGYLPKSLNGTAMLHALRLILCGVPYYPAEVLVADAAPAIAADQPGERSPLASLTRREYEILTQLVGGASNKEIAKVLGLTEITIKSHLRNVFRKIGATNRTQAVALALREGVKAAVNLPTPPKTGDGPTAYTM</sequence>
<accession>A0A212KIR1</accession>
<dbReference type="SUPFAM" id="SSF52172">
    <property type="entry name" value="CheY-like"/>
    <property type="match status" value="1"/>
</dbReference>
<keyword evidence="2 6" id="KW-0238">DNA-binding</keyword>